<sequence>MFKLCGFVRANENRLSLDGSIKLKIQAVKPDLILTKEHLEFGAAEHGFGDESGVGEKELNETYTKLPKTMKDMMMKLTASVDYDETTMRSLRVVGLI</sequence>
<dbReference type="AlphaFoldDB" id="A0A8H7RW47"/>
<comment type="caution">
    <text evidence="1">The sequence shown here is derived from an EMBL/GenBank/DDBJ whole genome shotgun (WGS) entry which is preliminary data.</text>
</comment>
<proteinExistence type="predicted"/>
<protein>
    <submittedName>
        <fullName evidence="1">Uncharacterized protein</fullName>
    </submittedName>
</protein>
<dbReference type="EMBL" id="JAEPRB010000264">
    <property type="protein sequence ID" value="KAG2217915.1"/>
    <property type="molecule type" value="Genomic_DNA"/>
</dbReference>
<evidence type="ECO:0000313" key="2">
    <source>
        <dbReference type="Proteomes" id="UP000646827"/>
    </source>
</evidence>
<organism evidence="1 2">
    <name type="scientific">Circinella minor</name>
    <dbReference type="NCBI Taxonomy" id="1195481"/>
    <lineage>
        <taxon>Eukaryota</taxon>
        <taxon>Fungi</taxon>
        <taxon>Fungi incertae sedis</taxon>
        <taxon>Mucoromycota</taxon>
        <taxon>Mucoromycotina</taxon>
        <taxon>Mucoromycetes</taxon>
        <taxon>Mucorales</taxon>
        <taxon>Lichtheimiaceae</taxon>
        <taxon>Circinella</taxon>
    </lineage>
</organism>
<accession>A0A8H7RW47</accession>
<dbReference type="Proteomes" id="UP000646827">
    <property type="component" value="Unassembled WGS sequence"/>
</dbReference>
<reference evidence="1 2" key="1">
    <citation type="submission" date="2020-12" db="EMBL/GenBank/DDBJ databases">
        <title>Metabolic potential, ecology and presence of endohyphal bacteria is reflected in genomic diversity of Mucoromycotina.</title>
        <authorList>
            <person name="Muszewska A."/>
            <person name="Okrasinska A."/>
            <person name="Steczkiewicz K."/>
            <person name="Drgas O."/>
            <person name="Orlowska M."/>
            <person name="Perlinska-Lenart U."/>
            <person name="Aleksandrzak-Piekarczyk T."/>
            <person name="Szatraj K."/>
            <person name="Zielenkiewicz U."/>
            <person name="Pilsyk S."/>
            <person name="Malc E."/>
            <person name="Mieczkowski P."/>
            <person name="Kruszewska J.S."/>
            <person name="Biernat P."/>
            <person name="Pawlowska J."/>
        </authorList>
    </citation>
    <scope>NUCLEOTIDE SEQUENCE [LARGE SCALE GENOMIC DNA]</scope>
    <source>
        <strain evidence="1 2">CBS 142.35</strain>
    </source>
</reference>
<dbReference type="OrthoDB" id="2279444at2759"/>
<evidence type="ECO:0000313" key="1">
    <source>
        <dbReference type="EMBL" id="KAG2217915.1"/>
    </source>
</evidence>
<keyword evidence="2" id="KW-1185">Reference proteome</keyword>
<name>A0A8H7RW47_9FUNG</name>
<gene>
    <name evidence="1" type="ORF">INT45_008665</name>
</gene>